<sequence>MIAGSTFVGIASAGTLVRYSSQPRPPKDLRLDDGTTRRDTLAPVLAPPSPAHRRQVGWIPRVRRDLLTAVSKRGMWADALMNGGLSVRWACFTKPYGLVATTTEGYSNVEENHGSNNDNDQSGTLPLRHRRHFESTALTQERREQSRRFRFLSRLPISPGQMTSPLRPRFPAIRHE</sequence>
<proteinExistence type="predicted"/>
<feature type="region of interest" description="Disordered" evidence="1">
    <location>
        <begin position="19"/>
        <end position="52"/>
    </location>
</feature>
<feature type="compositionally biased region" description="Basic and acidic residues" evidence="1">
    <location>
        <begin position="25"/>
        <end position="40"/>
    </location>
</feature>
<evidence type="ECO:0000313" key="3">
    <source>
        <dbReference type="Proteomes" id="UP000554520"/>
    </source>
</evidence>
<organism evidence="2 3">
    <name type="scientific">Phyllobacterium trifolii</name>
    <dbReference type="NCBI Taxonomy" id="300193"/>
    <lineage>
        <taxon>Bacteria</taxon>
        <taxon>Pseudomonadati</taxon>
        <taxon>Pseudomonadota</taxon>
        <taxon>Alphaproteobacteria</taxon>
        <taxon>Hyphomicrobiales</taxon>
        <taxon>Phyllobacteriaceae</taxon>
        <taxon>Phyllobacterium</taxon>
    </lineage>
</organism>
<dbReference type="EMBL" id="JACHXN010000003">
    <property type="protein sequence ID" value="MBB3144923.1"/>
    <property type="molecule type" value="Genomic_DNA"/>
</dbReference>
<comment type="caution">
    <text evidence="2">The sequence shown here is derived from an EMBL/GenBank/DDBJ whole genome shotgun (WGS) entry which is preliminary data.</text>
</comment>
<accession>A0A839U4Q6</accession>
<evidence type="ECO:0000256" key="1">
    <source>
        <dbReference type="SAM" id="MobiDB-lite"/>
    </source>
</evidence>
<dbReference type="Proteomes" id="UP000554520">
    <property type="component" value="Unassembled WGS sequence"/>
</dbReference>
<keyword evidence="3" id="KW-1185">Reference proteome</keyword>
<name>A0A839U4Q6_9HYPH</name>
<dbReference type="AlphaFoldDB" id="A0A839U4Q6"/>
<evidence type="ECO:0000313" key="2">
    <source>
        <dbReference type="EMBL" id="MBB3144923.1"/>
    </source>
</evidence>
<reference evidence="2 3" key="1">
    <citation type="submission" date="2020-08" db="EMBL/GenBank/DDBJ databases">
        <title>Genomic Encyclopedia of Type Strains, Phase III (KMG-III): the genomes of soil and plant-associated and newly described type strains.</title>
        <authorList>
            <person name="Whitman W."/>
        </authorList>
    </citation>
    <scope>NUCLEOTIDE SEQUENCE [LARGE SCALE GENOMIC DNA]</scope>
    <source>
        <strain evidence="2 3">CECT 7015</strain>
    </source>
</reference>
<protein>
    <submittedName>
        <fullName evidence="2">Uncharacterized protein</fullName>
    </submittedName>
</protein>
<gene>
    <name evidence="2" type="ORF">FHS21_001324</name>
</gene>